<comment type="cofactor">
    <cofactor evidence="1 6">
        <name>pyridoxal 5'-phosphate</name>
        <dbReference type="ChEBI" id="CHEBI:597326"/>
    </cofactor>
</comment>
<evidence type="ECO:0000256" key="6">
    <source>
        <dbReference type="RuleBase" id="RU000481"/>
    </source>
</evidence>
<dbReference type="PROSITE" id="PS00105">
    <property type="entry name" value="AA_TRANSFER_CLASS_1"/>
    <property type="match status" value="1"/>
</dbReference>
<dbReference type="InterPro" id="IPR015421">
    <property type="entry name" value="PyrdxlP-dep_Trfase_major"/>
</dbReference>
<dbReference type="Proteomes" id="UP000255066">
    <property type="component" value="Unassembled WGS sequence"/>
</dbReference>
<dbReference type="EMBL" id="UGNW01000001">
    <property type="protein sequence ID" value="STX30517.1"/>
    <property type="molecule type" value="Genomic_DNA"/>
</dbReference>
<dbReference type="GO" id="GO:0006520">
    <property type="term" value="P:amino acid metabolic process"/>
    <property type="evidence" value="ECO:0007669"/>
    <property type="project" value="InterPro"/>
</dbReference>
<dbReference type="PANTHER" id="PTHR46383">
    <property type="entry name" value="ASPARTATE AMINOTRANSFERASE"/>
    <property type="match status" value="1"/>
</dbReference>
<sequence>MILTPYGQPAEQIEKVMLLSMWAKHLGKSLENDDISRKMLFAGLGKPTYPINRHTIQAYKRYWNELETIANRWHDSSDLDNNECAIDYVDPYGDYQARILMAKAMSDWYDAEVTEKNILFTVGGIGGLRIIFEVLNSLYAKHSSYRVITPFPHYSAYTNNPHHTLHPVDVMREPGYQLTAKALEKSIQQALHLAENDGIYPKAVLICNPSNPLGTIINEEEFQKIADVLRQYPDLHIILDEAYAEMCFKELPSVIKIAPDLKTRTIILRSATKALSAAGERMAVILAFDEFIVSELVRQQITSYVHPPRSGQIAYAETMLNFSEEDRQAMSSYYKEKVEYVSGRLKKMGAAMECSEYQVEATFYVLGDFSDLMGMPIPMALEKVMNKRGLVQTGEELAYYLLFKASVMVAPLSYFGMAKDCGAIRITCSAKPNELEEMMNRLERQLFQARSIKNSFLVSEIQSEIEILEANDPLKKEISRALNEVQKVLPTCAGLKQQNSQLTHLLNRLENGIKQRNDLIDKENRYYIN</sequence>
<evidence type="ECO:0000313" key="11">
    <source>
        <dbReference type="Proteomes" id="UP000255066"/>
    </source>
</evidence>
<evidence type="ECO:0000256" key="2">
    <source>
        <dbReference type="ARBA" id="ARBA00007441"/>
    </source>
</evidence>
<dbReference type="CDD" id="cd00609">
    <property type="entry name" value="AAT_like"/>
    <property type="match status" value="1"/>
</dbReference>
<dbReference type="GO" id="GO:0008483">
    <property type="term" value="F:transaminase activity"/>
    <property type="evidence" value="ECO:0007669"/>
    <property type="project" value="UniProtKB-KW"/>
</dbReference>
<dbReference type="PANTHER" id="PTHR46383:SF1">
    <property type="entry name" value="ASPARTATE AMINOTRANSFERASE"/>
    <property type="match status" value="1"/>
</dbReference>
<keyword evidence="4 6" id="KW-0808">Transferase</keyword>
<evidence type="ECO:0000313" key="8">
    <source>
        <dbReference type="EMBL" id="KTC72385.1"/>
    </source>
</evidence>
<dbReference type="InterPro" id="IPR004838">
    <property type="entry name" value="NHTrfase_class1_PyrdxlP-BS"/>
</dbReference>
<evidence type="ECO:0000313" key="9">
    <source>
        <dbReference type="EMBL" id="STX30517.1"/>
    </source>
</evidence>
<evidence type="ECO:0000256" key="1">
    <source>
        <dbReference type="ARBA" id="ARBA00001933"/>
    </source>
</evidence>
<evidence type="ECO:0000313" key="10">
    <source>
        <dbReference type="Proteomes" id="UP000054735"/>
    </source>
</evidence>
<dbReference type="AlphaFoldDB" id="A0A378I5N7"/>
<dbReference type="Gene3D" id="3.90.1150.10">
    <property type="entry name" value="Aspartate Aminotransferase, domain 1"/>
    <property type="match status" value="1"/>
</dbReference>
<gene>
    <name evidence="8" type="primary">aatA_2</name>
    <name evidence="8" type="ORF">Lbir_1160</name>
    <name evidence="9" type="ORF">NCTC12437_00274</name>
</gene>
<dbReference type="Gene3D" id="3.40.640.10">
    <property type="entry name" value="Type I PLP-dependent aspartate aminotransferase-like (Major domain)"/>
    <property type="match status" value="1"/>
</dbReference>
<dbReference type="SUPFAM" id="SSF53383">
    <property type="entry name" value="PLP-dependent transferases"/>
    <property type="match status" value="1"/>
</dbReference>
<dbReference type="EC" id="2.6.1.-" evidence="6"/>
<dbReference type="Pfam" id="PF00155">
    <property type="entry name" value="Aminotran_1_2"/>
    <property type="match status" value="1"/>
</dbReference>
<dbReference type="EMBL" id="LNXT01000015">
    <property type="protein sequence ID" value="KTC72385.1"/>
    <property type="molecule type" value="Genomic_DNA"/>
</dbReference>
<name>A0A378I5N7_9GAMM</name>
<reference evidence="9 11" key="2">
    <citation type="submission" date="2018-06" db="EMBL/GenBank/DDBJ databases">
        <authorList>
            <consortium name="Pathogen Informatics"/>
            <person name="Doyle S."/>
        </authorList>
    </citation>
    <scope>NUCLEOTIDE SEQUENCE [LARGE SCALE GENOMIC DNA]</scope>
    <source>
        <strain evidence="9 11">NCTC12437</strain>
    </source>
</reference>
<evidence type="ECO:0000256" key="5">
    <source>
        <dbReference type="ARBA" id="ARBA00022898"/>
    </source>
</evidence>
<dbReference type="GO" id="GO:0030170">
    <property type="term" value="F:pyridoxal phosphate binding"/>
    <property type="evidence" value="ECO:0007669"/>
    <property type="project" value="InterPro"/>
</dbReference>
<evidence type="ECO:0000259" key="7">
    <source>
        <dbReference type="Pfam" id="PF00155"/>
    </source>
</evidence>
<dbReference type="Proteomes" id="UP000054735">
    <property type="component" value="Unassembled WGS sequence"/>
</dbReference>
<dbReference type="InterPro" id="IPR004839">
    <property type="entry name" value="Aminotransferase_I/II_large"/>
</dbReference>
<reference evidence="8 10" key="1">
    <citation type="submission" date="2015-11" db="EMBL/GenBank/DDBJ databases">
        <title>Genomic analysis of 38 Legionella species identifies large and diverse effector repertoires.</title>
        <authorList>
            <person name="Burstein D."/>
            <person name="Amaro F."/>
            <person name="Zusman T."/>
            <person name="Lifshitz Z."/>
            <person name="Cohen O."/>
            <person name="Gilbert J.A."/>
            <person name="Pupko T."/>
            <person name="Shuman H.A."/>
            <person name="Segal G."/>
        </authorList>
    </citation>
    <scope>NUCLEOTIDE SEQUENCE [LARGE SCALE GENOMIC DNA]</scope>
    <source>
        <strain evidence="8 10">CDC#1407-AL-14</strain>
    </source>
</reference>
<dbReference type="InterPro" id="IPR015422">
    <property type="entry name" value="PyrdxlP-dep_Trfase_small"/>
</dbReference>
<proteinExistence type="inferred from homology"/>
<accession>A0A378I5N7</accession>
<comment type="similarity">
    <text evidence="2 6">Belongs to the class-I pyridoxal-phosphate-dependent aminotransferase family.</text>
</comment>
<dbReference type="InterPro" id="IPR015424">
    <property type="entry name" value="PyrdxlP-dep_Trfase"/>
</dbReference>
<evidence type="ECO:0000256" key="4">
    <source>
        <dbReference type="ARBA" id="ARBA00022679"/>
    </source>
</evidence>
<keyword evidence="3 6" id="KW-0032">Aminotransferase</keyword>
<evidence type="ECO:0000256" key="3">
    <source>
        <dbReference type="ARBA" id="ARBA00022576"/>
    </source>
</evidence>
<protein>
    <recommendedName>
        <fullName evidence="6">Aminotransferase</fullName>
        <ecNumber evidence="6">2.6.1.-</ecNumber>
    </recommendedName>
</protein>
<keyword evidence="10" id="KW-1185">Reference proteome</keyword>
<organism evidence="9 11">
    <name type="scientific">Legionella birminghamensis</name>
    <dbReference type="NCBI Taxonomy" id="28083"/>
    <lineage>
        <taxon>Bacteria</taxon>
        <taxon>Pseudomonadati</taxon>
        <taxon>Pseudomonadota</taxon>
        <taxon>Gammaproteobacteria</taxon>
        <taxon>Legionellales</taxon>
        <taxon>Legionellaceae</taxon>
        <taxon>Legionella</taxon>
    </lineage>
</organism>
<keyword evidence="5" id="KW-0663">Pyridoxal phosphate</keyword>
<dbReference type="RefSeq" id="WP_237758992.1">
    <property type="nucleotide sequence ID" value="NZ_CAAAHV010000002.1"/>
</dbReference>
<dbReference type="InterPro" id="IPR050596">
    <property type="entry name" value="AspAT/PAT-like"/>
</dbReference>
<dbReference type="STRING" id="28083.Lbir_1160"/>
<feature type="domain" description="Aminotransferase class I/classII large" evidence="7">
    <location>
        <begin position="88"/>
        <end position="442"/>
    </location>
</feature>